<feature type="signal peptide" evidence="1">
    <location>
        <begin position="1"/>
        <end position="21"/>
    </location>
</feature>
<dbReference type="PANTHER" id="PTHR31157:SF1">
    <property type="entry name" value="SCP DOMAIN-CONTAINING PROTEIN"/>
    <property type="match status" value="1"/>
</dbReference>
<sequence>MLNRRAFLVGSSLLALGACTAAPTTTLGPDGKPLPRVYRIAQSERDAVQFRMLDSVNALRAAVGAPPLAFNAALNAAAATHARDMARQNRPWHFGSDGSSPVDRVRRVGYPGLLVGETISETFETELETLAAWMEQPDTRRIILDRRATDLGFDWHQESSGKLWWVLEVGAAGLDAAETIF</sequence>
<dbReference type="InterPro" id="IPR014044">
    <property type="entry name" value="CAP_dom"/>
</dbReference>
<keyword evidence="4" id="KW-1185">Reference proteome</keyword>
<dbReference type="PROSITE" id="PS51257">
    <property type="entry name" value="PROKAR_LIPOPROTEIN"/>
    <property type="match status" value="1"/>
</dbReference>
<gene>
    <name evidence="3" type="ORF">SAMN04515673_102142</name>
</gene>
<keyword evidence="1" id="KW-0732">Signal</keyword>
<feature type="domain" description="SCP" evidence="2">
    <location>
        <begin position="53"/>
        <end position="167"/>
    </location>
</feature>
<dbReference type="CDD" id="cd05379">
    <property type="entry name" value="CAP_bacterial"/>
    <property type="match status" value="1"/>
</dbReference>
<evidence type="ECO:0000259" key="2">
    <source>
        <dbReference type="Pfam" id="PF00188"/>
    </source>
</evidence>
<reference evidence="3 4" key="1">
    <citation type="submission" date="2016-10" db="EMBL/GenBank/DDBJ databases">
        <authorList>
            <person name="de Groot N.N."/>
        </authorList>
    </citation>
    <scope>NUCLEOTIDE SEQUENCE [LARGE SCALE GENOMIC DNA]</scope>
    <source>
        <strain evidence="4">KMM 9023,NRIC 0796,JCM 17311,KCTC 23692</strain>
    </source>
</reference>
<name>A0A1I6D4W8_9RHOB</name>
<accession>A0A1I6D4W8</accession>
<dbReference type="SUPFAM" id="SSF55797">
    <property type="entry name" value="PR-1-like"/>
    <property type="match status" value="1"/>
</dbReference>
<dbReference type="Proteomes" id="UP000199302">
    <property type="component" value="Unassembled WGS sequence"/>
</dbReference>
<evidence type="ECO:0000313" key="3">
    <source>
        <dbReference type="EMBL" id="SFR00347.1"/>
    </source>
</evidence>
<evidence type="ECO:0000313" key="4">
    <source>
        <dbReference type="Proteomes" id="UP000199302"/>
    </source>
</evidence>
<dbReference type="Gene3D" id="3.40.33.10">
    <property type="entry name" value="CAP"/>
    <property type="match status" value="1"/>
</dbReference>
<dbReference type="OrthoDB" id="7846629at2"/>
<proteinExistence type="predicted"/>
<dbReference type="PANTHER" id="PTHR31157">
    <property type="entry name" value="SCP DOMAIN-CONTAINING PROTEIN"/>
    <property type="match status" value="1"/>
</dbReference>
<dbReference type="RefSeq" id="WP_092076743.1">
    <property type="nucleotide sequence ID" value="NZ_FOYI01000002.1"/>
</dbReference>
<feature type="chain" id="PRO_5011595944" evidence="1">
    <location>
        <begin position="22"/>
        <end position="181"/>
    </location>
</feature>
<dbReference type="InterPro" id="IPR035940">
    <property type="entry name" value="CAP_sf"/>
</dbReference>
<protein>
    <submittedName>
        <fullName evidence="3">Cysteine-rich secretory protein family protein</fullName>
    </submittedName>
</protein>
<dbReference type="AlphaFoldDB" id="A0A1I6D4W8"/>
<dbReference type="Pfam" id="PF00188">
    <property type="entry name" value="CAP"/>
    <property type="match status" value="1"/>
</dbReference>
<organism evidence="3 4">
    <name type="scientific">Poseidonocella sedimentorum</name>
    <dbReference type="NCBI Taxonomy" id="871652"/>
    <lineage>
        <taxon>Bacteria</taxon>
        <taxon>Pseudomonadati</taxon>
        <taxon>Pseudomonadota</taxon>
        <taxon>Alphaproteobacteria</taxon>
        <taxon>Rhodobacterales</taxon>
        <taxon>Roseobacteraceae</taxon>
        <taxon>Poseidonocella</taxon>
    </lineage>
</organism>
<evidence type="ECO:0000256" key="1">
    <source>
        <dbReference type="SAM" id="SignalP"/>
    </source>
</evidence>
<dbReference type="EMBL" id="FOYI01000002">
    <property type="protein sequence ID" value="SFR00347.1"/>
    <property type="molecule type" value="Genomic_DNA"/>
</dbReference>
<dbReference type="STRING" id="871652.SAMN04515673_102142"/>